<dbReference type="STRING" id="870435.A0A0C3JCY3"/>
<dbReference type="InterPro" id="IPR047865">
    <property type="entry name" value="Ribosomal_uL10_bac_type"/>
</dbReference>
<evidence type="ECO:0000313" key="3">
    <source>
        <dbReference type="EMBL" id="KIO06918.1"/>
    </source>
</evidence>
<evidence type="ECO:0000256" key="2">
    <source>
        <dbReference type="SAM" id="MobiDB-lite"/>
    </source>
</evidence>
<dbReference type="FunCoup" id="A0A0C3JCY3">
    <property type="interactions" value="126"/>
</dbReference>
<comment type="similarity">
    <text evidence="1">Belongs to the universal ribosomal protein uL10 family.</text>
</comment>
<dbReference type="PANTHER" id="PTHR11560">
    <property type="entry name" value="39S RIBOSOMAL PROTEIN L10, MITOCHONDRIAL"/>
    <property type="match status" value="1"/>
</dbReference>
<dbReference type="Gene3D" id="3.30.70.1730">
    <property type="match status" value="1"/>
</dbReference>
<reference evidence="3 4" key="1">
    <citation type="submission" date="2014-04" db="EMBL/GenBank/DDBJ databases">
        <authorList>
            <consortium name="DOE Joint Genome Institute"/>
            <person name="Kuo A."/>
            <person name="Kohler A."/>
            <person name="Costa M.D."/>
            <person name="Nagy L.G."/>
            <person name="Floudas D."/>
            <person name="Copeland A."/>
            <person name="Barry K.W."/>
            <person name="Cichocki N."/>
            <person name="Veneault-Fourrey C."/>
            <person name="LaButti K."/>
            <person name="Lindquist E.A."/>
            <person name="Lipzen A."/>
            <person name="Lundell T."/>
            <person name="Morin E."/>
            <person name="Murat C."/>
            <person name="Sun H."/>
            <person name="Tunlid A."/>
            <person name="Henrissat B."/>
            <person name="Grigoriev I.V."/>
            <person name="Hibbett D.S."/>
            <person name="Martin F."/>
            <person name="Nordberg H.P."/>
            <person name="Cantor M.N."/>
            <person name="Hua S.X."/>
        </authorList>
    </citation>
    <scope>NUCLEOTIDE SEQUENCE [LARGE SCALE GENOMIC DNA]</scope>
    <source>
        <strain evidence="3 4">Marx 270</strain>
    </source>
</reference>
<evidence type="ECO:0000313" key="4">
    <source>
        <dbReference type="Proteomes" id="UP000054217"/>
    </source>
</evidence>
<keyword evidence="4" id="KW-1185">Reference proteome</keyword>
<feature type="region of interest" description="Disordered" evidence="2">
    <location>
        <begin position="174"/>
        <end position="198"/>
    </location>
</feature>
<evidence type="ECO:0008006" key="5">
    <source>
        <dbReference type="Google" id="ProtNLM"/>
    </source>
</evidence>
<dbReference type="OrthoDB" id="360689at2759"/>
<sequence>MLWTGRIVSAQPWVRGYAVSVAPSLIYEGKTVPRRYGERKSFLYNKYTRMLEASGQAPMIFLQHKEFNARKLQLLRREIEVANSKFGAPSALLTPQATQTPVVAPPKLTIMRTSIFGIALRDHAPLDAQATEQVARLVQGGLAVLTLPSLNPPQLNAIIRAMDRAVPRKKAVQEVTGNTKNRKDDDADFIPGRPRPRIKPDLTPELKVMGALIEGRVFTAPAVRDVAQLPMLDTLRAQIVGILSSPAMQLAAILSEASGGKLARTLEGLKKGLEESQGAETGTLS</sequence>
<dbReference type="HOGENOM" id="CLU_079421_0_0_1"/>
<accession>A0A0C3JCY3</accession>
<gene>
    <name evidence="3" type="ORF">M404DRAFT_24073</name>
</gene>
<dbReference type="Proteomes" id="UP000054217">
    <property type="component" value="Unassembled WGS sequence"/>
</dbReference>
<dbReference type="InParanoid" id="A0A0C3JCY3"/>
<dbReference type="InterPro" id="IPR043141">
    <property type="entry name" value="Ribosomal_uL10-like_sf"/>
</dbReference>
<name>A0A0C3JCY3_PISTI</name>
<reference evidence="4" key="2">
    <citation type="submission" date="2015-01" db="EMBL/GenBank/DDBJ databases">
        <title>Evolutionary Origins and Diversification of the Mycorrhizal Mutualists.</title>
        <authorList>
            <consortium name="DOE Joint Genome Institute"/>
            <consortium name="Mycorrhizal Genomics Consortium"/>
            <person name="Kohler A."/>
            <person name="Kuo A."/>
            <person name="Nagy L.G."/>
            <person name="Floudas D."/>
            <person name="Copeland A."/>
            <person name="Barry K.W."/>
            <person name="Cichocki N."/>
            <person name="Veneault-Fourrey C."/>
            <person name="LaButti K."/>
            <person name="Lindquist E.A."/>
            <person name="Lipzen A."/>
            <person name="Lundell T."/>
            <person name="Morin E."/>
            <person name="Murat C."/>
            <person name="Riley R."/>
            <person name="Ohm R."/>
            <person name="Sun H."/>
            <person name="Tunlid A."/>
            <person name="Henrissat B."/>
            <person name="Grigoriev I.V."/>
            <person name="Hibbett D.S."/>
            <person name="Martin F."/>
        </authorList>
    </citation>
    <scope>NUCLEOTIDE SEQUENCE [LARGE SCALE GENOMIC DNA]</scope>
    <source>
        <strain evidence="4">Marx 270</strain>
    </source>
</reference>
<evidence type="ECO:0000256" key="1">
    <source>
        <dbReference type="ARBA" id="ARBA00008889"/>
    </source>
</evidence>
<dbReference type="AlphaFoldDB" id="A0A0C3JCY3"/>
<dbReference type="SUPFAM" id="SSF160369">
    <property type="entry name" value="Ribosomal protein L10-like"/>
    <property type="match status" value="1"/>
</dbReference>
<protein>
    <recommendedName>
        <fullName evidence="5">Ribosomal protein L10</fullName>
    </recommendedName>
</protein>
<organism evidence="3 4">
    <name type="scientific">Pisolithus tinctorius Marx 270</name>
    <dbReference type="NCBI Taxonomy" id="870435"/>
    <lineage>
        <taxon>Eukaryota</taxon>
        <taxon>Fungi</taxon>
        <taxon>Dikarya</taxon>
        <taxon>Basidiomycota</taxon>
        <taxon>Agaricomycotina</taxon>
        <taxon>Agaricomycetes</taxon>
        <taxon>Agaricomycetidae</taxon>
        <taxon>Boletales</taxon>
        <taxon>Sclerodermatineae</taxon>
        <taxon>Pisolithaceae</taxon>
        <taxon>Pisolithus</taxon>
    </lineage>
</organism>
<dbReference type="EMBL" id="KN831961">
    <property type="protein sequence ID" value="KIO06918.1"/>
    <property type="molecule type" value="Genomic_DNA"/>
</dbReference>
<proteinExistence type="inferred from homology"/>